<protein>
    <submittedName>
        <fullName evidence="1">Uncharacterized protein</fullName>
    </submittedName>
</protein>
<feature type="non-terminal residue" evidence="1">
    <location>
        <position position="408"/>
    </location>
</feature>
<dbReference type="AlphaFoldDB" id="A0A3B0SSG6"/>
<sequence length="408" mass="44340">MRIAVLIIAGLVGLFGVWWMASAPPAAITVGEGHEFAAPPASLGAVTPAGDFISQNVERIALTLPAYDEVVLNAAESRAYITAVDGWFWEVDLAAGVAARFVDVPLMPAGARRAPDNDRLIYFCASRLYGEDYPASDRVGLYQLDVDTKEVTPLVLDVPQAPAPGGAAVVYLRDGGPRLRRNEASEENSRPVAFCNDLDVSADGRRIYFTEPFAYDNPSMGGAGTYREAIALGRNGYIWRYDMDTDEVSLVAQNFTFPDGILVEDNPAGGVEDSLLVNETVKFKLVRIFTGGAKAGRHETVWENLPGMPDGLDRDGAGRIWVGMIKQRSPVIDWIHNNPWIKPLLLRLPYNLMPSDRATSLLALSPDASQPLYYSEHDGSVLTEISVVIPGRTGLYLATVGHDSKGLY</sequence>
<dbReference type="EMBL" id="UOEH01000555">
    <property type="protein sequence ID" value="VAW07033.1"/>
    <property type="molecule type" value="Genomic_DNA"/>
</dbReference>
<accession>A0A3B0SSG6</accession>
<name>A0A3B0SSG6_9ZZZZ</name>
<proteinExistence type="predicted"/>
<dbReference type="Gene3D" id="2.120.10.30">
    <property type="entry name" value="TolB, C-terminal domain"/>
    <property type="match status" value="1"/>
</dbReference>
<reference evidence="1" key="1">
    <citation type="submission" date="2018-06" db="EMBL/GenBank/DDBJ databases">
        <authorList>
            <person name="Zhirakovskaya E."/>
        </authorList>
    </citation>
    <scope>NUCLEOTIDE SEQUENCE</scope>
</reference>
<dbReference type="SUPFAM" id="SSF63829">
    <property type="entry name" value="Calcium-dependent phosphotriesterase"/>
    <property type="match status" value="1"/>
</dbReference>
<dbReference type="PANTHER" id="PTHR10426:SF88">
    <property type="entry name" value="ADIPOCYTE PLASMA MEMBRANE-ASSOCIATED PROTEIN HEMOMUCIN-RELATED"/>
    <property type="match status" value="1"/>
</dbReference>
<dbReference type="PANTHER" id="PTHR10426">
    <property type="entry name" value="STRICTOSIDINE SYNTHASE-RELATED"/>
    <property type="match status" value="1"/>
</dbReference>
<gene>
    <name evidence="1" type="ORF">MNBD_ALPHA05-2483</name>
</gene>
<organism evidence="1">
    <name type="scientific">hydrothermal vent metagenome</name>
    <dbReference type="NCBI Taxonomy" id="652676"/>
    <lineage>
        <taxon>unclassified sequences</taxon>
        <taxon>metagenomes</taxon>
        <taxon>ecological metagenomes</taxon>
    </lineage>
</organism>
<dbReference type="InterPro" id="IPR011042">
    <property type="entry name" value="6-blade_b-propeller_TolB-like"/>
</dbReference>
<evidence type="ECO:0000313" key="1">
    <source>
        <dbReference type="EMBL" id="VAW07033.1"/>
    </source>
</evidence>
<dbReference type="GO" id="GO:0016787">
    <property type="term" value="F:hydrolase activity"/>
    <property type="evidence" value="ECO:0007669"/>
    <property type="project" value="TreeGrafter"/>
</dbReference>